<comment type="caution">
    <text evidence="2">The sequence shown here is derived from an EMBL/GenBank/DDBJ whole genome shotgun (WGS) entry which is preliminary data.</text>
</comment>
<dbReference type="SUPFAM" id="SSF56112">
    <property type="entry name" value="Protein kinase-like (PK-like)"/>
    <property type="match status" value="1"/>
</dbReference>
<protein>
    <recommendedName>
        <fullName evidence="1">Protein kinase domain-containing protein</fullName>
    </recommendedName>
</protein>
<dbReference type="InterPro" id="IPR001245">
    <property type="entry name" value="Ser-Thr/Tyr_kinase_cat_dom"/>
</dbReference>
<dbReference type="PROSITE" id="PS50011">
    <property type="entry name" value="PROTEIN_KINASE_DOM"/>
    <property type="match status" value="1"/>
</dbReference>
<feature type="domain" description="Protein kinase" evidence="1">
    <location>
        <begin position="1"/>
        <end position="68"/>
    </location>
</feature>
<dbReference type="Gene3D" id="1.10.510.10">
    <property type="entry name" value="Transferase(Phosphotransferase) domain 1"/>
    <property type="match status" value="1"/>
</dbReference>
<keyword evidence="3" id="KW-1185">Reference proteome</keyword>
<gene>
    <name evidence="2" type="ORF">DBR06_SOUSAS810124</name>
</gene>
<feature type="non-terminal residue" evidence="2">
    <location>
        <position position="68"/>
    </location>
</feature>
<dbReference type="Pfam" id="PF07714">
    <property type="entry name" value="PK_Tyr_Ser-Thr"/>
    <property type="match status" value="1"/>
</dbReference>
<dbReference type="InterPro" id="IPR011009">
    <property type="entry name" value="Kinase-like_dom_sf"/>
</dbReference>
<dbReference type="InterPro" id="IPR000719">
    <property type="entry name" value="Prot_kinase_dom"/>
</dbReference>
<evidence type="ECO:0000259" key="1">
    <source>
        <dbReference type="PROSITE" id="PS50011"/>
    </source>
</evidence>
<dbReference type="Proteomes" id="UP000295264">
    <property type="component" value="Unassembled WGS sequence"/>
</dbReference>
<dbReference type="GO" id="GO:0005524">
    <property type="term" value="F:ATP binding"/>
    <property type="evidence" value="ECO:0007669"/>
    <property type="project" value="InterPro"/>
</dbReference>
<proteinExistence type="predicted"/>
<evidence type="ECO:0000313" key="2">
    <source>
        <dbReference type="EMBL" id="TEA35999.1"/>
    </source>
</evidence>
<accession>A0A484GKB0</accession>
<name>A0A484GKB0_SOUCH</name>
<reference evidence="2 3" key="1">
    <citation type="journal article" date="2018" name="Genomics">
        <title>Molecular footprints of inshore aquatic adaptation in Indo-Pacific humpback dolphin (Sousa chinensis).</title>
        <authorList>
            <person name="Ming Y."/>
            <person name="Jian J."/>
            <person name="Yu F."/>
            <person name="Yu X."/>
            <person name="Wang J."/>
            <person name="Liu W."/>
        </authorList>
    </citation>
    <scope>NUCLEOTIDE SEQUENCE [LARGE SCALE GENOMIC DNA]</scope>
    <source>
        <strain evidence="2">MY-2018</strain>
        <tissue evidence="2">Skin</tissue>
    </source>
</reference>
<dbReference type="AlphaFoldDB" id="A0A484GKB0"/>
<feature type="non-terminal residue" evidence="2">
    <location>
        <position position="1"/>
    </location>
</feature>
<dbReference type="GO" id="GO:0004672">
    <property type="term" value="F:protein kinase activity"/>
    <property type="evidence" value="ECO:0007669"/>
    <property type="project" value="InterPro"/>
</dbReference>
<dbReference type="EMBL" id="QWLN02006797">
    <property type="protein sequence ID" value="TEA35999.1"/>
    <property type="molecule type" value="Genomic_DNA"/>
</dbReference>
<evidence type="ECO:0000313" key="3">
    <source>
        <dbReference type="Proteomes" id="UP000295264"/>
    </source>
</evidence>
<sequence>CEGSSLNKHLYIKDPNFHMCQLINIICQMVQEIDYLNAKTIICRGIEVNNIFLYNGLLLKTGNFGFGT</sequence>
<organism evidence="2 3">
    <name type="scientific">Sousa chinensis</name>
    <name type="common">Indo-pacific humpbacked dolphin</name>
    <name type="synonym">Steno chinensis</name>
    <dbReference type="NCBI Taxonomy" id="103600"/>
    <lineage>
        <taxon>Eukaryota</taxon>
        <taxon>Metazoa</taxon>
        <taxon>Chordata</taxon>
        <taxon>Craniata</taxon>
        <taxon>Vertebrata</taxon>
        <taxon>Euteleostomi</taxon>
        <taxon>Mammalia</taxon>
        <taxon>Eutheria</taxon>
        <taxon>Laurasiatheria</taxon>
        <taxon>Artiodactyla</taxon>
        <taxon>Whippomorpha</taxon>
        <taxon>Cetacea</taxon>
        <taxon>Odontoceti</taxon>
        <taxon>Delphinidae</taxon>
        <taxon>Sousa</taxon>
    </lineage>
</organism>